<keyword evidence="2" id="KW-1185">Reference proteome</keyword>
<name>A0A8R7TB87_TRIUA</name>
<dbReference type="EnsemblPlants" id="TuG1812G0100004823.01.T01">
    <property type="protein sequence ID" value="TuG1812G0100004823.01.T01.cds360824"/>
    <property type="gene ID" value="TuG1812G0100004823.01"/>
</dbReference>
<reference evidence="1" key="2">
    <citation type="submission" date="2018-03" db="EMBL/GenBank/DDBJ databases">
        <title>The Triticum urartu genome reveals the dynamic nature of wheat genome evolution.</title>
        <authorList>
            <person name="Ling H."/>
            <person name="Ma B."/>
            <person name="Shi X."/>
            <person name="Liu H."/>
            <person name="Dong L."/>
            <person name="Sun H."/>
            <person name="Cao Y."/>
            <person name="Gao Q."/>
            <person name="Zheng S."/>
            <person name="Li Y."/>
            <person name="Yu Y."/>
            <person name="Du H."/>
            <person name="Qi M."/>
            <person name="Li Y."/>
            <person name="Yu H."/>
            <person name="Cui Y."/>
            <person name="Wang N."/>
            <person name="Chen C."/>
            <person name="Wu H."/>
            <person name="Zhao Y."/>
            <person name="Zhang J."/>
            <person name="Li Y."/>
            <person name="Zhou W."/>
            <person name="Zhang B."/>
            <person name="Hu W."/>
            <person name="Eijk M."/>
            <person name="Tang J."/>
            <person name="Witsenboer H."/>
            <person name="Zhao S."/>
            <person name="Li Z."/>
            <person name="Zhang A."/>
            <person name="Wang D."/>
            <person name="Liang C."/>
        </authorList>
    </citation>
    <scope>NUCLEOTIDE SEQUENCE [LARGE SCALE GENOMIC DNA]</scope>
    <source>
        <strain evidence="1">cv. G1812</strain>
    </source>
</reference>
<reference evidence="2" key="1">
    <citation type="journal article" date="2013" name="Nature">
        <title>Draft genome of the wheat A-genome progenitor Triticum urartu.</title>
        <authorList>
            <person name="Ling H.Q."/>
            <person name="Zhao S."/>
            <person name="Liu D."/>
            <person name="Wang J."/>
            <person name="Sun H."/>
            <person name="Zhang C."/>
            <person name="Fan H."/>
            <person name="Li D."/>
            <person name="Dong L."/>
            <person name="Tao Y."/>
            <person name="Gao C."/>
            <person name="Wu H."/>
            <person name="Li Y."/>
            <person name="Cui Y."/>
            <person name="Guo X."/>
            <person name="Zheng S."/>
            <person name="Wang B."/>
            <person name="Yu K."/>
            <person name="Liang Q."/>
            <person name="Yang W."/>
            <person name="Lou X."/>
            <person name="Chen J."/>
            <person name="Feng M."/>
            <person name="Jian J."/>
            <person name="Zhang X."/>
            <person name="Luo G."/>
            <person name="Jiang Y."/>
            <person name="Liu J."/>
            <person name="Wang Z."/>
            <person name="Sha Y."/>
            <person name="Zhang B."/>
            <person name="Wu H."/>
            <person name="Tang D."/>
            <person name="Shen Q."/>
            <person name="Xue P."/>
            <person name="Zou S."/>
            <person name="Wang X."/>
            <person name="Liu X."/>
            <person name="Wang F."/>
            <person name="Yang Y."/>
            <person name="An X."/>
            <person name="Dong Z."/>
            <person name="Zhang K."/>
            <person name="Zhang X."/>
            <person name="Luo M.C."/>
            <person name="Dvorak J."/>
            <person name="Tong Y."/>
            <person name="Wang J."/>
            <person name="Yang H."/>
            <person name="Li Z."/>
            <person name="Wang D."/>
            <person name="Zhang A."/>
            <person name="Wang J."/>
        </authorList>
    </citation>
    <scope>NUCLEOTIDE SEQUENCE</scope>
    <source>
        <strain evidence="2">cv. G1812</strain>
    </source>
</reference>
<proteinExistence type="predicted"/>
<sequence length="105" mass="11785">MGDPSKEKTGDSSVNKMYEIFSKLLEHQQQSKAAPEPVKNTLEPNSVRLSGPGDYISWARHAKLILSTNDYDYLLVGNEESLEKGGACRKQINDKVLVWMLVSME</sequence>
<organism evidence="1 2">
    <name type="scientific">Triticum urartu</name>
    <name type="common">Red wild einkorn</name>
    <name type="synonym">Crithodium urartu</name>
    <dbReference type="NCBI Taxonomy" id="4572"/>
    <lineage>
        <taxon>Eukaryota</taxon>
        <taxon>Viridiplantae</taxon>
        <taxon>Streptophyta</taxon>
        <taxon>Embryophyta</taxon>
        <taxon>Tracheophyta</taxon>
        <taxon>Spermatophyta</taxon>
        <taxon>Magnoliopsida</taxon>
        <taxon>Liliopsida</taxon>
        <taxon>Poales</taxon>
        <taxon>Poaceae</taxon>
        <taxon>BOP clade</taxon>
        <taxon>Pooideae</taxon>
        <taxon>Triticodae</taxon>
        <taxon>Triticeae</taxon>
        <taxon>Triticinae</taxon>
        <taxon>Triticum</taxon>
    </lineage>
</organism>
<dbReference type="AlphaFoldDB" id="A0A8R7TB87"/>
<dbReference type="Gramene" id="TuG1812G0100004823.01.T01">
    <property type="protein sequence ID" value="TuG1812G0100004823.01.T01.cds360824"/>
    <property type="gene ID" value="TuG1812G0100004823.01"/>
</dbReference>
<reference evidence="1" key="3">
    <citation type="submission" date="2022-06" db="UniProtKB">
        <authorList>
            <consortium name="EnsemblPlants"/>
        </authorList>
    </citation>
    <scope>IDENTIFICATION</scope>
</reference>
<protein>
    <recommendedName>
        <fullName evidence="3">Retrotransposon Copia-like N-terminal domain-containing protein</fullName>
    </recommendedName>
</protein>
<evidence type="ECO:0000313" key="2">
    <source>
        <dbReference type="Proteomes" id="UP000015106"/>
    </source>
</evidence>
<evidence type="ECO:0000313" key="1">
    <source>
        <dbReference type="EnsemblPlants" id="TuG1812G0100004823.01.T01.cds360824"/>
    </source>
</evidence>
<dbReference type="Proteomes" id="UP000015106">
    <property type="component" value="Chromosome 1"/>
</dbReference>
<accession>A0A8R7TB87</accession>
<evidence type="ECO:0008006" key="3">
    <source>
        <dbReference type="Google" id="ProtNLM"/>
    </source>
</evidence>